<evidence type="ECO:0000313" key="2">
    <source>
        <dbReference type="Proteomes" id="UP000265703"/>
    </source>
</evidence>
<protein>
    <submittedName>
        <fullName evidence="1">Uncharacterized protein</fullName>
    </submittedName>
</protein>
<dbReference type="EMBL" id="QKYT01000165">
    <property type="protein sequence ID" value="RIA90969.1"/>
    <property type="molecule type" value="Genomic_DNA"/>
</dbReference>
<organism evidence="1 2">
    <name type="scientific">Glomus cerebriforme</name>
    <dbReference type="NCBI Taxonomy" id="658196"/>
    <lineage>
        <taxon>Eukaryota</taxon>
        <taxon>Fungi</taxon>
        <taxon>Fungi incertae sedis</taxon>
        <taxon>Mucoromycota</taxon>
        <taxon>Glomeromycotina</taxon>
        <taxon>Glomeromycetes</taxon>
        <taxon>Glomerales</taxon>
        <taxon>Glomeraceae</taxon>
        <taxon>Glomus</taxon>
    </lineage>
</organism>
<sequence length="135" mass="15496">MKFKIIKIIDKKLSENQKSLSFQSNTRKWEWSLSFQSDTESGNDSPSVRTLGIKKQFLDFVSGSNFFQFQLENLVSFEVITSKLSFQNVNLTLGIHNWKHKFGSEYSELEIFSSGNSGLEIFGSGNGNRNIQLWK</sequence>
<keyword evidence="2" id="KW-1185">Reference proteome</keyword>
<name>A0A397T0X0_9GLOM</name>
<dbReference type="AlphaFoldDB" id="A0A397T0X0"/>
<dbReference type="Proteomes" id="UP000265703">
    <property type="component" value="Unassembled WGS sequence"/>
</dbReference>
<comment type="caution">
    <text evidence="1">The sequence shown here is derived from an EMBL/GenBank/DDBJ whole genome shotgun (WGS) entry which is preliminary data.</text>
</comment>
<proteinExistence type="predicted"/>
<gene>
    <name evidence="1" type="ORF">C1645_822633</name>
</gene>
<accession>A0A397T0X0</accession>
<reference evidence="1 2" key="1">
    <citation type="submission" date="2018-06" db="EMBL/GenBank/DDBJ databases">
        <title>Comparative genomics reveals the genomic features of Rhizophagus irregularis, R. cerebriforme, R. diaphanum and Gigaspora rosea, and their symbiotic lifestyle signature.</title>
        <authorList>
            <person name="Morin E."/>
            <person name="San Clemente H."/>
            <person name="Chen E.C.H."/>
            <person name="De La Providencia I."/>
            <person name="Hainaut M."/>
            <person name="Kuo A."/>
            <person name="Kohler A."/>
            <person name="Murat C."/>
            <person name="Tang N."/>
            <person name="Roy S."/>
            <person name="Loubradou J."/>
            <person name="Henrissat B."/>
            <person name="Grigoriev I.V."/>
            <person name="Corradi N."/>
            <person name="Roux C."/>
            <person name="Martin F.M."/>
        </authorList>
    </citation>
    <scope>NUCLEOTIDE SEQUENCE [LARGE SCALE GENOMIC DNA]</scope>
    <source>
        <strain evidence="1 2">DAOM 227022</strain>
    </source>
</reference>
<evidence type="ECO:0000313" key="1">
    <source>
        <dbReference type="EMBL" id="RIA90969.1"/>
    </source>
</evidence>